<dbReference type="SUPFAM" id="SSF56925">
    <property type="entry name" value="OMPA-like"/>
    <property type="match status" value="1"/>
</dbReference>
<feature type="domain" description="Outer membrane protein beta-barrel" evidence="2">
    <location>
        <begin position="20"/>
        <end position="187"/>
    </location>
</feature>
<proteinExistence type="predicted"/>
<dbReference type="OrthoDB" id="206592at2"/>
<dbReference type="STRING" id="1184151.AW736_00410"/>
<name>A0A178ILJ7_9BACT</name>
<keyword evidence="4" id="KW-1185">Reference proteome</keyword>
<dbReference type="Pfam" id="PF13505">
    <property type="entry name" value="OMP_b-brl"/>
    <property type="match status" value="1"/>
</dbReference>
<dbReference type="InterPro" id="IPR027385">
    <property type="entry name" value="Beta-barrel_OMP"/>
</dbReference>
<gene>
    <name evidence="3" type="ORF">AW736_00410</name>
</gene>
<evidence type="ECO:0000313" key="4">
    <source>
        <dbReference type="Proteomes" id="UP000078486"/>
    </source>
</evidence>
<evidence type="ECO:0000313" key="3">
    <source>
        <dbReference type="EMBL" id="OAM90531.1"/>
    </source>
</evidence>
<dbReference type="Proteomes" id="UP000078486">
    <property type="component" value="Unassembled WGS sequence"/>
</dbReference>
<dbReference type="EMBL" id="LRRQ01000055">
    <property type="protein sequence ID" value="OAM90531.1"/>
    <property type="molecule type" value="Genomic_DNA"/>
</dbReference>
<dbReference type="AlphaFoldDB" id="A0A178ILJ7"/>
<protein>
    <recommendedName>
        <fullName evidence="2">Outer membrane protein beta-barrel domain-containing protein</fullName>
    </recommendedName>
</protein>
<sequence>MTVKITKTKTLLLARLLPLFFIALAVPARAVVSPFIRAGVDFSKLNAIESLRSDETGWKDKLDGWDAGYFAEVGLKLLGSHSLGVEAGYVKAKDSAAGLEKEQIPLLLNYRCLFGLGPVSLFIGASAGMMSDRMGWREDVNSITHDLKDTNWVALYGATAGLGLKLGKHWGVDVGVRALAVNEKEYQDGGLPGAENYKIGKSEVYIRPNVRVAISCHW</sequence>
<accession>A0A178ILJ7</accession>
<evidence type="ECO:0000259" key="2">
    <source>
        <dbReference type="Pfam" id="PF13505"/>
    </source>
</evidence>
<dbReference type="RefSeq" id="WP_068768340.1">
    <property type="nucleotide sequence ID" value="NZ_CP109796.1"/>
</dbReference>
<organism evidence="3 4">
    <name type="scientific">Termitidicoccus mucosus</name>
    <dbReference type="NCBI Taxonomy" id="1184151"/>
    <lineage>
        <taxon>Bacteria</taxon>
        <taxon>Pseudomonadati</taxon>
        <taxon>Verrucomicrobiota</taxon>
        <taxon>Opitutia</taxon>
        <taxon>Opitutales</taxon>
        <taxon>Opitutaceae</taxon>
        <taxon>Termitidicoccus</taxon>
    </lineage>
</organism>
<evidence type="ECO:0000256" key="1">
    <source>
        <dbReference type="ARBA" id="ARBA00022729"/>
    </source>
</evidence>
<dbReference type="Gene3D" id="2.40.160.20">
    <property type="match status" value="1"/>
</dbReference>
<comment type="caution">
    <text evidence="3">The sequence shown here is derived from an EMBL/GenBank/DDBJ whole genome shotgun (WGS) entry which is preliminary data.</text>
</comment>
<reference evidence="3 4" key="1">
    <citation type="submission" date="2016-01" db="EMBL/GenBank/DDBJ databases">
        <title>High potential of lignocellulose degradation of a new Verrucomicrobia species.</title>
        <authorList>
            <person name="Wang Y."/>
            <person name="Shi Y."/>
            <person name="Qiu Z."/>
            <person name="Liu S."/>
            <person name="Yang H."/>
        </authorList>
    </citation>
    <scope>NUCLEOTIDE SEQUENCE [LARGE SCALE GENOMIC DNA]</scope>
    <source>
        <strain evidence="3 4">TSB47</strain>
    </source>
</reference>
<dbReference type="InterPro" id="IPR011250">
    <property type="entry name" value="OMP/PagP_B-barrel"/>
</dbReference>
<keyword evidence="1" id="KW-0732">Signal</keyword>